<dbReference type="OrthoDB" id="9786864at2"/>
<dbReference type="AlphaFoldDB" id="A0A430JI53"/>
<organism evidence="3 4">
    <name type="scientific">Paenibacillus whitsoniae</name>
    <dbReference type="NCBI Taxonomy" id="2496558"/>
    <lineage>
        <taxon>Bacteria</taxon>
        <taxon>Bacillati</taxon>
        <taxon>Bacillota</taxon>
        <taxon>Bacilli</taxon>
        <taxon>Bacillales</taxon>
        <taxon>Paenibacillaceae</taxon>
        <taxon>Paenibacillus</taxon>
    </lineage>
</organism>
<comment type="caution">
    <text evidence="3">The sequence shown here is derived from an EMBL/GenBank/DDBJ whole genome shotgun (WGS) entry which is preliminary data.</text>
</comment>
<dbReference type="SUPFAM" id="SSF51735">
    <property type="entry name" value="NAD(P)-binding Rossmann-fold domains"/>
    <property type="match status" value="1"/>
</dbReference>
<dbReference type="InterPro" id="IPR036291">
    <property type="entry name" value="NAD(P)-bd_dom_sf"/>
</dbReference>
<keyword evidence="1" id="KW-0560">Oxidoreductase</keyword>
<feature type="domain" description="Pyrroline-5-carboxylate reductase catalytic N-terminal" evidence="2">
    <location>
        <begin position="3"/>
        <end position="92"/>
    </location>
</feature>
<reference evidence="3 4" key="1">
    <citation type="submission" date="2018-12" db="EMBL/GenBank/DDBJ databases">
        <title>Bacillus ochoae sp. nov., Paenibacillus whitsoniae sp. nov., Paenibacillus spiritus sp. nov. Isolated from the Mars Exploration Rover during spacecraft assembly.</title>
        <authorList>
            <person name="Seuylemezian A."/>
            <person name="Vaishampayan P."/>
        </authorList>
    </citation>
    <scope>NUCLEOTIDE SEQUENCE [LARGE SCALE GENOMIC DNA]</scope>
    <source>
        <strain evidence="3 4">MER 54</strain>
    </source>
</reference>
<evidence type="ECO:0000259" key="2">
    <source>
        <dbReference type="Pfam" id="PF03807"/>
    </source>
</evidence>
<dbReference type="Proteomes" id="UP000276128">
    <property type="component" value="Unassembled WGS sequence"/>
</dbReference>
<protein>
    <submittedName>
        <fullName evidence="3">NADP oxidoreductase</fullName>
    </submittedName>
</protein>
<dbReference type="Pfam" id="PF03807">
    <property type="entry name" value="F420_oxidored"/>
    <property type="match status" value="1"/>
</dbReference>
<evidence type="ECO:0000313" key="4">
    <source>
        <dbReference type="Proteomes" id="UP000276128"/>
    </source>
</evidence>
<dbReference type="Gene3D" id="3.40.50.720">
    <property type="entry name" value="NAD(P)-binding Rossmann-like Domain"/>
    <property type="match status" value="1"/>
</dbReference>
<accession>A0A430JI53</accession>
<evidence type="ECO:0000313" key="3">
    <source>
        <dbReference type="EMBL" id="RTE10714.1"/>
    </source>
</evidence>
<evidence type="ECO:0000256" key="1">
    <source>
        <dbReference type="ARBA" id="ARBA00023002"/>
    </source>
</evidence>
<dbReference type="EMBL" id="RXHU01000015">
    <property type="protein sequence ID" value="RTE10714.1"/>
    <property type="molecule type" value="Genomic_DNA"/>
</dbReference>
<keyword evidence="4" id="KW-1185">Reference proteome</keyword>
<dbReference type="GO" id="GO:0016491">
    <property type="term" value="F:oxidoreductase activity"/>
    <property type="evidence" value="ECO:0007669"/>
    <property type="project" value="UniProtKB-KW"/>
</dbReference>
<dbReference type="PANTHER" id="PTHR14239">
    <property type="entry name" value="DUDULIN-RELATED"/>
    <property type="match status" value="1"/>
</dbReference>
<dbReference type="InterPro" id="IPR051267">
    <property type="entry name" value="STEAP_metalloreductase"/>
</dbReference>
<name>A0A430JI53_9BACL</name>
<proteinExistence type="predicted"/>
<dbReference type="InterPro" id="IPR028939">
    <property type="entry name" value="P5C_Rdtase_cat_N"/>
</dbReference>
<sequence>MMKVSIIGTGRMGKALIEAAAPQIQNVIWGSRSIEKVDGLIKELGSEALPGSYDQALAADVIFHTLWFRDLLPWAKHNEEALKGKILVDICVPFTSDFSDLAIEWGTSAAEEIQQALPDTKVVGAFKNTFWKVFNQPVHQGIKSDVFVTSDDEGAKEMVMKLLQPLPFRFLDAGTLKNNRTIERMTLFSRELSQRYGHYPYVSWGLWGSDYKGLFSE</sequence>
<gene>
    <name evidence="3" type="ORF">EJQ19_05435</name>
</gene>